<dbReference type="SUPFAM" id="SSF81296">
    <property type="entry name" value="E set domains"/>
    <property type="match status" value="1"/>
</dbReference>
<feature type="active site" evidence="41">
    <location>
        <position position="293"/>
    </location>
</feature>
<dbReference type="InterPro" id="IPR008958">
    <property type="entry name" value="Transglutaminase_C"/>
</dbReference>
<keyword evidence="20" id="KW-0342">GTP-binding</keyword>
<dbReference type="GO" id="GO:0005739">
    <property type="term" value="C:mitochondrion"/>
    <property type="evidence" value="ECO:0007669"/>
    <property type="project" value="UniProtKB-SubCell"/>
</dbReference>
<feature type="binding site" evidence="42">
    <location>
        <position position="335"/>
    </location>
    <ligand>
        <name>Ca(2+)</name>
        <dbReference type="ChEBI" id="CHEBI:29108"/>
    </ligand>
</feature>
<dbReference type="Proteomes" id="UP000316079">
    <property type="component" value="Unassembled WGS sequence"/>
</dbReference>
<feature type="binding site" evidence="42">
    <location>
        <position position="386"/>
    </location>
    <ligand>
        <name>Ca(2+)</name>
        <dbReference type="ChEBI" id="CHEBI:29108"/>
    </ligand>
</feature>
<evidence type="ECO:0000256" key="42">
    <source>
        <dbReference type="PIRSR" id="PIRSR000459-2"/>
    </source>
</evidence>
<dbReference type="EMBL" id="SRMA01027179">
    <property type="protein sequence ID" value="TRY58623.1"/>
    <property type="molecule type" value="Genomic_DNA"/>
</dbReference>
<dbReference type="GO" id="GO:0005694">
    <property type="term" value="C:chromosome"/>
    <property type="evidence" value="ECO:0007669"/>
    <property type="project" value="UniProtKB-SubCell"/>
</dbReference>
<dbReference type="SUPFAM" id="SSF54001">
    <property type="entry name" value="Cysteine proteinases"/>
    <property type="match status" value="1"/>
</dbReference>
<dbReference type="Pfam" id="PF00927">
    <property type="entry name" value="Transglut_C"/>
    <property type="match status" value="2"/>
</dbReference>
<dbReference type="InterPro" id="IPR038765">
    <property type="entry name" value="Papain-like_cys_pep_sf"/>
</dbReference>
<keyword evidence="19" id="KW-0496">Mitochondrion</keyword>
<evidence type="ECO:0000256" key="16">
    <source>
        <dbReference type="ARBA" id="ARBA00022741"/>
    </source>
</evidence>
<keyword evidence="14" id="KW-0808">Transferase</keyword>
<evidence type="ECO:0000256" key="21">
    <source>
        <dbReference type="ARBA" id="ARBA00023136"/>
    </source>
</evidence>
<keyword evidence="13" id="KW-0645">Protease</keyword>
<evidence type="ECO:0000256" key="12">
    <source>
        <dbReference type="ARBA" id="ARBA00022530"/>
    </source>
</evidence>
<dbReference type="GO" id="GO:0050568">
    <property type="term" value="F:protein-glutamine glutaminase activity"/>
    <property type="evidence" value="ECO:0007669"/>
    <property type="project" value="UniProtKB-EC"/>
</dbReference>
<dbReference type="AlphaFoldDB" id="A0A553MZL2"/>
<dbReference type="InterPro" id="IPR013783">
    <property type="entry name" value="Ig-like_fold"/>
</dbReference>
<comment type="similarity">
    <text evidence="7">Belongs to the transglutaminase superfamily. Transglutaminase family.</text>
</comment>
<evidence type="ECO:0000256" key="7">
    <source>
        <dbReference type="ARBA" id="ARBA00005968"/>
    </source>
</evidence>
<keyword evidence="22" id="KW-0539">Nucleus</keyword>
<keyword evidence="11" id="KW-0964">Secreted</keyword>
<evidence type="ECO:0000256" key="39">
    <source>
        <dbReference type="ARBA" id="ARBA00048230"/>
    </source>
</evidence>
<evidence type="ECO:0000256" key="8">
    <source>
        <dbReference type="ARBA" id="ARBA00022454"/>
    </source>
</evidence>
<keyword evidence="18 42" id="KW-0106">Calcium</keyword>
<dbReference type="GO" id="GO:0005634">
    <property type="term" value="C:nucleus"/>
    <property type="evidence" value="ECO:0007669"/>
    <property type="project" value="UniProtKB-SubCell"/>
</dbReference>
<evidence type="ECO:0000256" key="40">
    <source>
        <dbReference type="ARBA" id="ARBA00048365"/>
    </source>
</evidence>
<dbReference type="GO" id="GO:0005829">
    <property type="term" value="C:cytosol"/>
    <property type="evidence" value="ECO:0007669"/>
    <property type="project" value="UniProtKB-SubCell"/>
</dbReference>
<comment type="catalytic activity">
    <reaction evidence="39">
        <text>L-glutaminyl-[protein] + (R)-noradrenaline = 5-(R)-noradrenalinyl-L-glutamyl-[protein] + NH4(+)</text>
        <dbReference type="Rhea" id="RHEA:66560"/>
        <dbReference type="Rhea" id="RHEA-COMP:10207"/>
        <dbReference type="Rhea" id="RHEA-COMP:17054"/>
        <dbReference type="ChEBI" id="CHEBI:28938"/>
        <dbReference type="ChEBI" id="CHEBI:30011"/>
        <dbReference type="ChEBI" id="CHEBI:72587"/>
        <dbReference type="ChEBI" id="CHEBI:167178"/>
    </reaction>
    <physiologicalReaction direction="left-to-right" evidence="39">
        <dbReference type="Rhea" id="RHEA:66561"/>
    </physiologicalReaction>
</comment>
<evidence type="ECO:0000256" key="32">
    <source>
        <dbReference type="ARBA" id="ARBA00042105"/>
    </source>
</evidence>
<dbReference type="InterPro" id="IPR014756">
    <property type="entry name" value="Ig_E-set"/>
</dbReference>
<dbReference type="GO" id="GO:0005525">
    <property type="term" value="F:GTP binding"/>
    <property type="evidence" value="ECO:0007669"/>
    <property type="project" value="UniProtKB-KW"/>
</dbReference>
<dbReference type="GO" id="GO:0046872">
    <property type="term" value="F:metal ion binding"/>
    <property type="evidence" value="ECO:0007669"/>
    <property type="project" value="UniProtKB-KW"/>
</dbReference>
<comment type="catalytic activity">
    <reaction evidence="25">
        <text>L-glutaminyl-[protein] + serotonin = 5-serotonyl-L-glutamyl-[protein] + NH4(+)</text>
        <dbReference type="Rhea" id="RHEA:66552"/>
        <dbReference type="Rhea" id="RHEA-COMP:10207"/>
        <dbReference type="Rhea" id="RHEA-COMP:17052"/>
        <dbReference type="ChEBI" id="CHEBI:28938"/>
        <dbReference type="ChEBI" id="CHEBI:30011"/>
        <dbReference type="ChEBI" id="CHEBI:167174"/>
        <dbReference type="ChEBI" id="CHEBI:350546"/>
    </reaction>
    <physiologicalReaction direction="left-to-right" evidence="25">
        <dbReference type="Rhea" id="RHEA:66553"/>
    </physiologicalReaction>
</comment>
<comment type="catalytic activity">
    <reaction evidence="40">
        <text>L-glutaminyl-[protein] + dopamine = 5-dopaminyl-L-glutamyl-[protein] + NH4(+)</text>
        <dbReference type="Rhea" id="RHEA:66556"/>
        <dbReference type="Rhea" id="RHEA-COMP:10207"/>
        <dbReference type="Rhea" id="RHEA-COMP:17053"/>
        <dbReference type="ChEBI" id="CHEBI:28938"/>
        <dbReference type="ChEBI" id="CHEBI:30011"/>
        <dbReference type="ChEBI" id="CHEBI:59905"/>
        <dbReference type="ChEBI" id="CHEBI:167175"/>
    </reaction>
    <physiologicalReaction direction="left-to-right" evidence="40">
        <dbReference type="Rhea" id="RHEA:66557"/>
    </physiologicalReaction>
</comment>
<keyword evidence="8" id="KW-0158">Chromosome</keyword>
<dbReference type="Gene3D" id="2.60.40.10">
    <property type="entry name" value="Immunoglobulins"/>
    <property type="match status" value="2"/>
</dbReference>
<evidence type="ECO:0000256" key="34">
    <source>
        <dbReference type="ARBA" id="ARBA00042912"/>
    </source>
</evidence>
<comment type="caution">
    <text evidence="44">The sequence shown here is derived from an EMBL/GenBank/DDBJ whole genome shotgun (WGS) entry which is preliminary data.</text>
</comment>
<evidence type="ECO:0000313" key="45">
    <source>
        <dbReference type="Proteomes" id="UP000316079"/>
    </source>
</evidence>
<comment type="catalytic activity">
    <reaction evidence="37">
        <text>L-glutaminyl-[protein] + H2O = L-glutamyl-[protein] + NH4(+)</text>
        <dbReference type="Rhea" id="RHEA:16441"/>
        <dbReference type="Rhea" id="RHEA-COMP:10207"/>
        <dbReference type="Rhea" id="RHEA-COMP:10208"/>
        <dbReference type="ChEBI" id="CHEBI:15377"/>
        <dbReference type="ChEBI" id="CHEBI:28938"/>
        <dbReference type="ChEBI" id="CHEBI:29973"/>
        <dbReference type="ChEBI" id="CHEBI:30011"/>
        <dbReference type="EC" id="3.5.1.44"/>
    </reaction>
    <physiologicalReaction direction="left-to-right" evidence="37">
        <dbReference type="Rhea" id="RHEA:16442"/>
    </physiologicalReaction>
</comment>
<dbReference type="OrthoDB" id="437511at2759"/>
<dbReference type="GO" id="GO:0007399">
    <property type="term" value="P:nervous system development"/>
    <property type="evidence" value="ECO:0007669"/>
    <property type="project" value="UniProtKB-ARBA"/>
</dbReference>
<sequence length="622" mass="69219">MALDIGSVDLACEFNNTDHQTELNGTDRLIVRRGQDFTIKLHLNSGSFQPGNSQIHITAETGPHPEEQFGTRAEFGLSSEINNLQWSAAVISPISKILCLSICAAPDAPIGKYSLTLDDDAVYMDSEEMLSEYVLAQDGIIFRGDAEYPVPLAWNFGQFEEGILDACLKILDMNPKHRRNPGKDCSGRRNVIYVTRVLSAMINSNDQDSGVLEGCWKDTFEGGLSPMSWRGSVQILRSWMSTSCLPVRFGQCWVFAAVACTGFICVLNYHCWLESWMKRADLQPGYDGWQASDPTPQEKSEGVFCCGPVPVQAIKEGQLTFKYDAPFVFAEVNADLVYFLKYKDGSSRKVVYDQKVGQKISTKSVSRDQREDITHNYKYPEGSAEERQVFEKAKLQNKLLQSQGSSGLQVTIKLSSDVRKGCDFDVFAIVRNNSQVDKTCRVVFASRAVSYNGVIGQECGFKDLLNVELPPGAERKVPLRLNYSKYCNNLTEDNLIRLGALVIDIDTKEAIMAMRDIVLDDPEIKIRILGEPKENRKLAAELSLLNPLPEPLQSCCFTIEGANLTSGGSISQNLESCIEPGQEAKVKIYFTPNQSGLRKLLVDFNSDKLGHVRGYRNVIIGK</sequence>
<keyword evidence="15 42" id="KW-0479">Metal-binding</keyword>
<dbReference type="InterPro" id="IPR036238">
    <property type="entry name" value="Transglutaminase_C_sf"/>
</dbReference>
<comment type="cofactor">
    <cofactor evidence="42">
        <name>Ca(2+)</name>
        <dbReference type="ChEBI" id="CHEBI:29108"/>
    </cofactor>
    <text evidence="42">Binds 1 Ca(2+) ion per subunit.</text>
</comment>
<evidence type="ECO:0000256" key="29">
    <source>
        <dbReference type="ARBA" id="ARBA00041650"/>
    </source>
</evidence>
<accession>A0A553MZL2</accession>
<keyword evidence="9" id="KW-1003">Cell membrane</keyword>
<evidence type="ECO:0000256" key="37">
    <source>
        <dbReference type="ARBA" id="ARBA00047868"/>
    </source>
</evidence>
<evidence type="ECO:0000256" key="17">
    <source>
        <dbReference type="ARBA" id="ARBA00022801"/>
    </source>
</evidence>
<keyword evidence="10" id="KW-0963">Cytoplasm</keyword>
<dbReference type="SUPFAM" id="SSF49309">
    <property type="entry name" value="Transglutaminase, two C-terminal domains"/>
    <property type="match status" value="2"/>
</dbReference>
<keyword evidence="21" id="KW-0472">Membrane</keyword>
<dbReference type="GO" id="GO:0006508">
    <property type="term" value="P:proteolysis"/>
    <property type="evidence" value="ECO:0007669"/>
    <property type="project" value="UniProtKB-KW"/>
</dbReference>
<dbReference type="EC" id="2.3.2.13" evidence="24"/>
<dbReference type="PANTHER" id="PTHR11590:SF6">
    <property type="entry name" value="PROTEIN-GLUTAMINE GAMMA-GLUTAMYLTRANSFERASE 2"/>
    <property type="match status" value="1"/>
</dbReference>
<protein>
    <recommendedName>
        <fullName evidence="28">Protein-glutamine gamma-glutamyltransferase 2</fullName>
        <ecNumber evidence="24">2.3.2.13</ecNumber>
        <ecNumber evidence="27">3.5.1.44</ecNumber>
    </recommendedName>
    <alternativeName>
        <fullName evidence="31">Isopeptidase TGM2</fullName>
    </alternativeName>
    <alternativeName>
        <fullName evidence="33">Protein-glutamine deamidase TGM2</fullName>
    </alternativeName>
    <alternativeName>
        <fullName evidence="32">Protein-glutamine dopaminyltransferase TGM2</fullName>
    </alternativeName>
    <alternativeName>
        <fullName evidence="35">Protein-glutamine histaminyltransferase TGM2</fullName>
    </alternativeName>
    <alternativeName>
        <fullName evidence="36">Protein-glutamine noradrenalinyltransferase TGM2</fullName>
    </alternativeName>
    <alternativeName>
        <fullName evidence="34">Protein-glutamine serotonyltransferase TGM2</fullName>
    </alternativeName>
    <alternativeName>
        <fullName evidence="30">Tissue transglutaminase</fullName>
    </alternativeName>
    <alternativeName>
        <fullName evidence="29">Transglutaminase-2</fullName>
    </alternativeName>
</protein>
<feature type="active site" evidence="41">
    <location>
        <position position="270"/>
    </location>
</feature>
<evidence type="ECO:0000256" key="1">
    <source>
        <dbReference type="ARBA" id="ARBA00004123"/>
    </source>
</evidence>
<feature type="binding site" evidence="42">
    <location>
        <position position="381"/>
    </location>
    <ligand>
        <name>Ca(2+)</name>
        <dbReference type="ChEBI" id="CHEBI:29108"/>
    </ligand>
</feature>
<evidence type="ECO:0000256" key="23">
    <source>
        <dbReference type="ARBA" id="ARBA00023315"/>
    </source>
</evidence>
<evidence type="ECO:0000256" key="28">
    <source>
        <dbReference type="ARBA" id="ARBA00040561"/>
    </source>
</evidence>
<keyword evidence="45" id="KW-1185">Reference proteome</keyword>
<evidence type="ECO:0000256" key="5">
    <source>
        <dbReference type="ARBA" id="ARBA00004498"/>
    </source>
</evidence>
<evidence type="ECO:0000256" key="33">
    <source>
        <dbReference type="ARBA" id="ARBA00042239"/>
    </source>
</evidence>
<keyword evidence="23" id="KW-0012">Acyltransferase</keyword>
<evidence type="ECO:0000256" key="11">
    <source>
        <dbReference type="ARBA" id="ARBA00022525"/>
    </source>
</evidence>
<evidence type="ECO:0000256" key="15">
    <source>
        <dbReference type="ARBA" id="ARBA00022723"/>
    </source>
</evidence>
<evidence type="ECO:0000256" key="6">
    <source>
        <dbReference type="ARBA" id="ARBA00004514"/>
    </source>
</evidence>
<evidence type="ECO:0000256" key="9">
    <source>
        <dbReference type="ARBA" id="ARBA00022475"/>
    </source>
</evidence>
<dbReference type="PIRSF" id="PIRSF000459">
    <property type="entry name" value="TGM_EBP42"/>
    <property type="match status" value="1"/>
</dbReference>
<feature type="binding site" evidence="42">
    <location>
        <position position="333"/>
    </location>
    <ligand>
        <name>Ca(2+)</name>
        <dbReference type="ChEBI" id="CHEBI:29108"/>
    </ligand>
</feature>
<evidence type="ECO:0000256" key="10">
    <source>
        <dbReference type="ARBA" id="ARBA00022490"/>
    </source>
</evidence>
<evidence type="ECO:0000256" key="27">
    <source>
        <dbReference type="ARBA" id="ARBA00039019"/>
    </source>
</evidence>
<evidence type="ECO:0000256" key="26">
    <source>
        <dbReference type="ARBA" id="ARBA00036876"/>
    </source>
</evidence>
<evidence type="ECO:0000256" key="41">
    <source>
        <dbReference type="PIRSR" id="PIRSR000459-1"/>
    </source>
</evidence>
<dbReference type="InterPro" id="IPR001102">
    <property type="entry name" value="Transglutaminase_N"/>
</dbReference>
<keyword evidence="16" id="KW-0547">Nucleotide-binding</keyword>
<evidence type="ECO:0000256" key="25">
    <source>
        <dbReference type="ARBA" id="ARBA00036377"/>
    </source>
</evidence>
<evidence type="ECO:0000256" key="24">
    <source>
        <dbReference type="ARBA" id="ARBA00024222"/>
    </source>
</evidence>
<evidence type="ECO:0000256" key="35">
    <source>
        <dbReference type="ARBA" id="ARBA00043104"/>
    </source>
</evidence>
<evidence type="ECO:0000256" key="18">
    <source>
        <dbReference type="ARBA" id="ARBA00022837"/>
    </source>
</evidence>
<evidence type="ECO:0000256" key="19">
    <source>
        <dbReference type="ARBA" id="ARBA00023128"/>
    </source>
</evidence>
<dbReference type="EC" id="3.5.1.44" evidence="27"/>
<dbReference type="InterPro" id="IPR023608">
    <property type="entry name" value="Transglutaminase_animal"/>
</dbReference>
<reference evidence="44 45" key="1">
    <citation type="journal article" date="2019" name="Sci. Data">
        <title>Hybrid genome assembly and annotation of Danionella translucida.</title>
        <authorList>
            <person name="Kadobianskyi M."/>
            <person name="Schulze L."/>
            <person name="Schuelke M."/>
            <person name="Judkewitz B."/>
        </authorList>
    </citation>
    <scope>NUCLEOTIDE SEQUENCE [LARGE SCALE GENOMIC DNA]</scope>
    <source>
        <strain evidence="44 45">Bolton</strain>
    </source>
</reference>
<dbReference type="GO" id="GO:0005886">
    <property type="term" value="C:plasma membrane"/>
    <property type="evidence" value="ECO:0007669"/>
    <property type="project" value="UniProtKB-SubCell"/>
</dbReference>
<organism evidence="44 45">
    <name type="scientific">Danionella cerebrum</name>
    <dbReference type="NCBI Taxonomy" id="2873325"/>
    <lineage>
        <taxon>Eukaryota</taxon>
        <taxon>Metazoa</taxon>
        <taxon>Chordata</taxon>
        <taxon>Craniata</taxon>
        <taxon>Vertebrata</taxon>
        <taxon>Euteleostomi</taxon>
        <taxon>Actinopterygii</taxon>
        <taxon>Neopterygii</taxon>
        <taxon>Teleostei</taxon>
        <taxon>Ostariophysi</taxon>
        <taxon>Cypriniformes</taxon>
        <taxon>Danionidae</taxon>
        <taxon>Danioninae</taxon>
        <taxon>Danionella</taxon>
    </lineage>
</organism>
<feature type="active site" evidence="41">
    <location>
        <position position="252"/>
    </location>
</feature>
<dbReference type="InterPro" id="IPR002931">
    <property type="entry name" value="Transglutaminase-like"/>
</dbReference>
<evidence type="ECO:0000256" key="14">
    <source>
        <dbReference type="ARBA" id="ARBA00022679"/>
    </source>
</evidence>
<dbReference type="SMART" id="SM00460">
    <property type="entry name" value="TGc"/>
    <property type="match status" value="1"/>
</dbReference>
<feature type="domain" description="Transglutaminase-like" evidence="43">
    <location>
        <begin position="244"/>
        <end position="296"/>
    </location>
</feature>
<evidence type="ECO:0000256" key="36">
    <source>
        <dbReference type="ARBA" id="ARBA00043138"/>
    </source>
</evidence>
<dbReference type="InterPro" id="IPR036985">
    <property type="entry name" value="Transglutaminase-like_sf"/>
</dbReference>
<dbReference type="STRING" id="623744.A0A553MZL2"/>
<evidence type="ECO:0000313" key="44">
    <source>
        <dbReference type="EMBL" id="TRY58623.1"/>
    </source>
</evidence>
<evidence type="ECO:0000256" key="30">
    <source>
        <dbReference type="ARBA" id="ARBA00041677"/>
    </source>
</evidence>
<evidence type="ECO:0000256" key="31">
    <source>
        <dbReference type="ARBA" id="ARBA00042099"/>
    </source>
</evidence>
<dbReference type="Pfam" id="PF00868">
    <property type="entry name" value="Transglut_N"/>
    <property type="match status" value="1"/>
</dbReference>
<dbReference type="Gene3D" id="3.90.260.10">
    <property type="entry name" value="Transglutaminase-like"/>
    <property type="match status" value="2"/>
</dbReference>
<dbReference type="GO" id="GO:0008233">
    <property type="term" value="F:peptidase activity"/>
    <property type="evidence" value="ECO:0007669"/>
    <property type="project" value="UniProtKB-KW"/>
</dbReference>
<gene>
    <name evidence="44" type="ORF">DNTS_007622</name>
</gene>
<name>A0A553MZL2_9TELE</name>
<evidence type="ECO:0000256" key="38">
    <source>
        <dbReference type="ARBA" id="ARBA00047876"/>
    </source>
</evidence>
<keyword evidence="12" id="KW-0272">Extracellular matrix</keyword>
<comment type="subcellular location">
    <subcellularLocation>
        <location evidence="3">Cell membrane</location>
    </subcellularLocation>
    <subcellularLocation>
        <location evidence="4">Chromosome</location>
    </subcellularLocation>
    <subcellularLocation>
        <location evidence="6">Cytoplasm</location>
        <location evidence="6">Cytosol</location>
    </subcellularLocation>
    <subcellularLocation>
        <location evidence="2">Mitochondrion</location>
    </subcellularLocation>
    <subcellularLocation>
        <location evidence="1">Nucleus</location>
    </subcellularLocation>
    <subcellularLocation>
        <location evidence="5">Secreted</location>
        <location evidence="5">Extracellular space</location>
        <location evidence="5">Extracellular matrix</location>
    </subcellularLocation>
</comment>
<evidence type="ECO:0000256" key="20">
    <source>
        <dbReference type="ARBA" id="ARBA00023134"/>
    </source>
</evidence>
<dbReference type="GO" id="GO:0003810">
    <property type="term" value="F:protein-glutamine gamma-glutamyltransferase activity"/>
    <property type="evidence" value="ECO:0007669"/>
    <property type="project" value="UniProtKB-EC"/>
</dbReference>
<comment type="catalytic activity">
    <reaction evidence="38">
        <text>L-glutaminyl-[protein] + histamine = 5-histaminyl-L-glutamyl-[protein] + NH4(+)</text>
        <dbReference type="Rhea" id="RHEA:66564"/>
        <dbReference type="Rhea" id="RHEA-COMP:10207"/>
        <dbReference type="Rhea" id="RHEA-COMP:17056"/>
        <dbReference type="ChEBI" id="CHEBI:28938"/>
        <dbReference type="ChEBI" id="CHEBI:30011"/>
        <dbReference type="ChEBI" id="CHEBI:58432"/>
        <dbReference type="ChEBI" id="CHEBI:167179"/>
    </reaction>
    <physiologicalReaction direction="left-to-right" evidence="38">
        <dbReference type="Rhea" id="RHEA:66565"/>
    </physiologicalReaction>
</comment>
<dbReference type="PANTHER" id="PTHR11590">
    <property type="entry name" value="PROTEIN-GLUTAMINE GAMMA-GLUTAMYLTRANSFERASE"/>
    <property type="match status" value="1"/>
</dbReference>
<evidence type="ECO:0000256" key="4">
    <source>
        <dbReference type="ARBA" id="ARBA00004286"/>
    </source>
</evidence>
<evidence type="ECO:0000259" key="43">
    <source>
        <dbReference type="SMART" id="SM00460"/>
    </source>
</evidence>
<comment type="catalytic activity">
    <reaction evidence="26">
        <text>L-glutaminyl-[protein] + L-lysyl-[protein] = [protein]-L-lysyl-N(6)-5-L-glutamyl-[protein] + NH4(+)</text>
        <dbReference type="Rhea" id="RHEA:54816"/>
        <dbReference type="Rhea" id="RHEA-COMP:9752"/>
        <dbReference type="Rhea" id="RHEA-COMP:10207"/>
        <dbReference type="Rhea" id="RHEA-COMP:14005"/>
        <dbReference type="ChEBI" id="CHEBI:28938"/>
        <dbReference type="ChEBI" id="CHEBI:29969"/>
        <dbReference type="ChEBI" id="CHEBI:30011"/>
        <dbReference type="ChEBI" id="CHEBI:138370"/>
        <dbReference type="EC" id="2.3.2.13"/>
    </reaction>
    <physiologicalReaction direction="left-to-right" evidence="26">
        <dbReference type="Rhea" id="RHEA:54817"/>
    </physiologicalReaction>
</comment>
<evidence type="ECO:0000256" key="2">
    <source>
        <dbReference type="ARBA" id="ARBA00004173"/>
    </source>
</evidence>
<dbReference type="FunFam" id="2.60.40.10:FF:000090">
    <property type="entry name" value="Protein-glutamine gamma-glutamyltransferase 2"/>
    <property type="match status" value="1"/>
</dbReference>
<keyword evidence="17" id="KW-0378">Hydrolase</keyword>
<dbReference type="InterPro" id="IPR050779">
    <property type="entry name" value="Transglutaminase"/>
</dbReference>
<proteinExistence type="inferred from homology"/>
<evidence type="ECO:0000256" key="13">
    <source>
        <dbReference type="ARBA" id="ARBA00022670"/>
    </source>
</evidence>
<evidence type="ECO:0000256" key="3">
    <source>
        <dbReference type="ARBA" id="ARBA00004236"/>
    </source>
</evidence>
<evidence type="ECO:0000256" key="22">
    <source>
        <dbReference type="ARBA" id="ARBA00023242"/>
    </source>
</evidence>